<keyword evidence="3" id="KW-1185">Reference proteome</keyword>
<evidence type="ECO:0000313" key="3">
    <source>
        <dbReference type="Proteomes" id="UP000242450"/>
    </source>
</evidence>
<reference evidence="2 3" key="1">
    <citation type="journal article" date="2018" name="Mol. Genet. Genomics">
        <title>The red deer Cervus elaphus genome CerEla1.0: sequencing, annotating, genes, and chromosomes.</title>
        <authorList>
            <person name="Bana N.A."/>
            <person name="Nyiri A."/>
            <person name="Nagy J."/>
            <person name="Frank K."/>
            <person name="Nagy T."/>
            <person name="Steger V."/>
            <person name="Schiller M."/>
            <person name="Lakatos P."/>
            <person name="Sugar L."/>
            <person name="Horn P."/>
            <person name="Barta E."/>
            <person name="Orosz L."/>
        </authorList>
    </citation>
    <scope>NUCLEOTIDE SEQUENCE [LARGE SCALE GENOMIC DNA]</scope>
    <source>
        <strain evidence="2">Hungarian</strain>
    </source>
</reference>
<name>A0A212CND2_CEREH</name>
<dbReference type="SUPFAM" id="SSF101447">
    <property type="entry name" value="Formin homology 2 domain (FH2 domain)"/>
    <property type="match status" value="1"/>
</dbReference>
<protein>
    <submittedName>
        <fullName evidence="2">Uncharacterized protein</fullName>
    </submittedName>
</protein>
<gene>
    <name evidence="2" type="ORF">Celaphus_00008128</name>
</gene>
<dbReference type="Gene3D" id="1.20.58.630">
    <property type="match status" value="1"/>
</dbReference>
<dbReference type="AlphaFoldDB" id="A0A212CND2"/>
<proteinExistence type="predicted"/>
<feature type="region of interest" description="Disordered" evidence="1">
    <location>
        <begin position="108"/>
        <end position="137"/>
    </location>
</feature>
<evidence type="ECO:0000313" key="2">
    <source>
        <dbReference type="EMBL" id="OWK07537.1"/>
    </source>
</evidence>
<evidence type="ECO:0000256" key="1">
    <source>
        <dbReference type="SAM" id="MobiDB-lite"/>
    </source>
</evidence>
<dbReference type="OrthoDB" id="427644at2759"/>
<sequence length="137" mass="15322">MKVSEDGSWEWSWQDFVGRSHSGTIHPPCHKLPKMLVPPCSTPDGLLHVMSKKGLVNTPEIQVWAPCQPLTVPGEDGPQERKISEAVVNLDNSVVDLETLQALYENRAQSDELEKIEKHGRSSKDKENAKSLDKPEQ</sequence>
<dbReference type="EMBL" id="MKHE01000015">
    <property type="protein sequence ID" value="OWK07537.1"/>
    <property type="molecule type" value="Genomic_DNA"/>
</dbReference>
<organism evidence="2 3">
    <name type="scientific">Cervus elaphus hippelaphus</name>
    <name type="common">European red deer</name>
    <dbReference type="NCBI Taxonomy" id="46360"/>
    <lineage>
        <taxon>Eukaryota</taxon>
        <taxon>Metazoa</taxon>
        <taxon>Chordata</taxon>
        <taxon>Craniata</taxon>
        <taxon>Vertebrata</taxon>
        <taxon>Euteleostomi</taxon>
        <taxon>Mammalia</taxon>
        <taxon>Eutheria</taxon>
        <taxon>Laurasiatheria</taxon>
        <taxon>Artiodactyla</taxon>
        <taxon>Ruminantia</taxon>
        <taxon>Pecora</taxon>
        <taxon>Cervidae</taxon>
        <taxon>Cervinae</taxon>
        <taxon>Cervus</taxon>
    </lineage>
</organism>
<dbReference type="Proteomes" id="UP000242450">
    <property type="component" value="Chromosome 15"/>
</dbReference>
<accession>A0A212CND2</accession>
<comment type="caution">
    <text evidence="2">The sequence shown here is derived from an EMBL/GenBank/DDBJ whole genome shotgun (WGS) entry which is preliminary data.</text>
</comment>